<feature type="signal peptide" evidence="1">
    <location>
        <begin position="1"/>
        <end position="20"/>
    </location>
</feature>
<evidence type="ECO:0000313" key="2">
    <source>
        <dbReference type="EMBL" id="MAA14234.1"/>
    </source>
</evidence>
<dbReference type="AlphaFoldDB" id="A0A224YJT6"/>
<dbReference type="EMBL" id="GFPF01003088">
    <property type="protein sequence ID" value="MAA14234.1"/>
    <property type="molecule type" value="Transcribed_RNA"/>
</dbReference>
<proteinExistence type="predicted"/>
<reference evidence="2" key="1">
    <citation type="journal article" date="2017" name="Parasit. Vectors">
        <title>Sialotranscriptomics of Rhipicephalus zambeziensis reveals intricate expression profiles of secretory proteins and suggests tight temporal transcriptional regulation during blood-feeding.</title>
        <authorList>
            <person name="de Castro M.H."/>
            <person name="de Klerk D."/>
            <person name="Pienaar R."/>
            <person name="Rees D.J.G."/>
            <person name="Mans B.J."/>
        </authorList>
    </citation>
    <scope>NUCLEOTIDE SEQUENCE</scope>
    <source>
        <tissue evidence="2">Salivary glands</tissue>
    </source>
</reference>
<evidence type="ECO:0000256" key="1">
    <source>
        <dbReference type="SAM" id="SignalP"/>
    </source>
</evidence>
<keyword evidence="1" id="KW-0732">Signal</keyword>
<protein>
    <recommendedName>
        <fullName evidence="3">Metastriate one of each protein family</fullName>
    </recommendedName>
</protein>
<name>A0A224YJT6_9ACAR</name>
<organism evidence="2">
    <name type="scientific">Rhipicephalus zambeziensis</name>
    <dbReference type="NCBI Taxonomy" id="60191"/>
    <lineage>
        <taxon>Eukaryota</taxon>
        <taxon>Metazoa</taxon>
        <taxon>Ecdysozoa</taxon>
        <taxon>Arthropoda</taxon>
        <taxon>Chelicerata</taxon>
        <taxon>Arachnida</taxon>
        <taxon>Acari</taxon>
        <taxon>Parasitiformes</taxon>
        <taxon>Ixodida</taxon>
        <taxon>Ixodoidea</taxon>
        <taxon>Ixodidae</taxon>
        <taxon>Rhipicephalinae</taxon>
        <taxon>Rhipicephalus</taxon>
        <taxon>Rhipicephalus</taxon>
    </lineage>
</organism>
<evidence type="ECO:0008006" key="3">
    <source>
        <dbReference type="Google" id="ProtNLM"/>
    </source>
</evidence>
<accession>A0A224YJT6</accession>
<feature type="chain" id="PRO_5012149411" description="Metastriate one of each protein family" evidence="1">
    <location>
        <begin position="21"/>
        <end position="224"/>
    </location>
</feature>
<sequence length="224" mass="25078">MKELQAGFAVWLLCATMAQGQYKFDADVNDYVDVSLGKLKDIIDEKTTKNPVVIKDFVRPSNDSGSTVVVPWISLGVVKGLDTLRRAKKCKVTEKTERYNVRCPIKFLDLECVLPRLNKIKYTLKVGVDGIISFRLYKGPAGNVQRILLIIKNFTLTLDQELYSSNGDAVVTFPTVPSAYNPDGTSIGGPYSDALRYYLTQKLLITYIKKALVEAYPTIKNKIK</sequence>